<dbReference type="InterPro" id="IPR043137">
    <property type="entry name" value="GGT_ssub_C"/>
</dbReference>
<dbReference type="InterPro" id="IPR000101">
    <property type="entry name" value="GGT_peptidase"/>
</dbReference>
<gene>
    <name evidence="2" type="ORF">WA026_005819</name>
</gene>
<dbReference type="GO" id="GO:0006751">
    <property type="term" value="P:glutathione catabolic process"/>
    <property type="evidence" value="ECO:0007669"/>
    <property type="project" value="InterPro"/>
</dbReference>
<dbReference type="PRINTS" id="PR01210">
    <property type="entry name" value="GGTRANSPTASE"/>
</dbReference>
<feature type="transmembrane region" description="Helical" evidence="1">
    <location>
        <begin position="35"/>
        <end position="57"/>
    </location>
</feature>
<comment type="caution">
    <text evidence="2">The sequence shown here is derived from an EMBL/GenBank/DDBJ whole genome shotgun (WGS) entry which is preliminary data.</text>
</comment>
<dbReference type="InterPro" id="IPR029055">
    <property type="entry name" value="Ntn_hydrolases_N"/>
</dbReference>
<keyword evidence="3" id="KW-1185">Reference proteome</keyword>
<dbReference type="GO" id="GO:0005886">
    <property type="term" value="C:plasma membrane"/>
    <property type="evidence" value="ECO:0007669"/>
    <property type="project" value="TreeGrafter"/>
</dbReference>
<dbReference type="Pfam" id="PF01019">
    <property type="entry name" value="G_glu_transpept"/>
    <property type="match status" value="2"/>
</dbReference>
<dbReference type="AlphaFoldDB" id="A0AAW1U6L8"/>
<dbReference type="PANTHER" id="PTHR11686">
    <property type="entry name" value="GAMMA GLUTAMYL TRANSPEPTIDASE"/>
    <property type="match status" value="1"/>
</dbReference>
<reference evidence="2 3" key="1">
    <citation type="submission" date="2023-03" db="EMBL/GenBank/DDBJ databases">
        <title>Genome insight into feeding habits of ladybird beetles.</title>
        <authorList>
            <person name="Li H.-S."/>
            <person name="Huang Y.-H."/>
            <person name="Pang H."/>
        </authorList>
    </citation>
    <scope>NUCLEOTIDE SEQUENCE [LARGE SCALE GENOMIC DNA]</scope>
    <source>
        <strain evidence="2">SYSU_2023b</strain>
        <tissue evidence="2">Whole body</tissue>
    </source>
</reference>
<keyword evidence="1" id="KW-1133">Transmembrane helix</keyword>
<dbReference type="PANTHER" id="PTHR11686:SF9">
    <property type="entry name" value="RE13973P"/>
    <property type="match status" value="1"/>
</dbReference>
<organism evidence="2 3">
    <name type="scientific">Henosepilachna vigintioctopunctata</name>
    <dbReference type="NCBI Taxonomy" id="420089"/>
    <lineage>
        <taxon>Eukaryota</taxon>
        <taxon>Metazoa</taxon>
        <taxon>Ecdysozoa</taxon>
        <taxon>Arthropoda</taxon>
        <taxon>Hexapoda</taxon>
        <taxon>Insecta</taxon>
        <taxon>Pterygota</taxon>
        <taxon>Neoptera</taxon>
        <taxon>Endopterygota</taxon>
        <taxon>Coleoptera</taxon>
        <taxon>Polyphaga</taxon>
        <taxon>Cucujiformia</taxon>
        <taxon>Coccinelloidea</taxon>
        <taxon>Coccinellidae</taxon>
        <taxon>Epilachninae</taxon>
        <taxon>Epilachnini</taxon>
        <taxon>Henosepilachna</taxon>
    </lineage>
</organism>
<dbReference type="Gene3D" id="3.60.20.40">
    <property type="match status" value="1"/>
</dbReference>
<dbReference type="EMBL" id="JARQZJ010000032">
    <property type="protein sequence ID" value="KAK9875009.1"/>
    <property type="molecule type" value="Genomic_DNA"/>
</dbReference>
<proteinExistence type="predicted"/>
<accession>A0AAW1U6L8</accession>
<evidence type="ECO:0000256" key="1">
    <source>
        <dbReference type="SAM" id="Phobius"/>
    </source>
</evidence>
<protein>
    <submittedName>
        <fullName evidence="2">Uncharacterized protein</fullName>
    </submittedName>
</protein>
<dbReference type="GO" id="GO:0036374">
    <property type="term" value="F:glutathione hydrolase activity"/>
    <property type="evidence" value="ECO:0007669"/>
    <property type="project" value="InterPro"/>
</dbReference>
<evidence type="ECO:0000313" key="2">
    <source>
        <dbReference type="EMBL" id="KAK9875009.1"/>
    </source>
</evidence>
<name>A0AAW1U6L8_9CUCU</name>
<sequence>MQSDNISAQVTREDVPLNSDKQISKCEKYFGGSKFINVSFGTLTVVITIALLLQIHYGDYQVVPHGSVATDSVECSEIGTTILKRGGNAVDAAIASTFCLSVFAPHTTGLDADGQMLLYNHRTRTHATLVDFSDLPISPHLPRLVLGLAYSHRKYGYLPWKELIQPSIEFARNGFLVSKVLVQAIHQEKIEQFFPNIGVDNTLKANKLAETLETIANFTEAQLDTFVADEHSPVDTEAYRFKFKNYNVFLPNVPSIGPMLAIVMHEFEKLNFTAEDLMKTLFYYKLVELTRIVYGDMHLKYKFFEGASTNVAVVDKDESYVSLVSGLTSLFGSGEMTNSGYFMNGKANGIRSSHLPIIIVDSLHICGRRIVLGANNIALASQVVFNLLIGNKNASESIEGPRFHMDPNGAIGLEGSHLPFFSADISRNLQYLTKTQLVINEPYEAINVVEKIGDTLSSHSDSRGGGIASRFRR</sequence>
<evidence type="ECO:0000313" key="3">
    <source>
        <dbReference type="Proteomes" id="UP001431783"/>
    </source>
</evidence>
<keyword evidence="1" id="KW-0812">Transmembrane</keyword>
<keyword evidence="1" id="KW-0472">Membrane</keyword>
<dbReference type="Proteomes" id="UP001431783">
    <property type="component" value="Unassembled WGS sequence"/>
</dbReference>
<dbReference type="SUPFAM" id="SSF56235">
    <property type="entry name" value="N-terminal nucleophile aminohydrolases (Ntn hydrolases)"/>
    <property type="match status" value="1"/>
</dbReference>